<name>A0A9N9QQM1_9CUCU</name>
<gene>
    <name evidence="1" type="ORF">CEUTPL_LOCUS9126</name>
</gene>
<keyword evidence="2" id="KW-1185">Reference proteome</keyword>
<dbReference type="PANTHER" id="PTHR33053:SF24">
    <property type="entry name" value="TRANSPOSASE DOMAIN-CONTAINING PROTEIN"/>
    <property type="match status" value="1"/>
</dbReference>
<evidence type="ECO:0000313" key="2">
    <source>
        <dbReference type="Proteomes" id="UP001152799"/>
    </source>
</evidence>
<dbReference type="AlphaFoldDB" id="A0A9N9QQM1"/>
<proteinExistence type="predicted"/>
<dbReference type="EMBL" id="OU892281">
    <property type="protein sequence ID" value="CAG9768598.1"/>
    <property type="molecule type" value="Genomic_DNA"/>
</dbReference>
<reference evidence="1" key="1">
    <citation type="submission" date="2022-01" db="EMBL/GenBank/DDBJ databases">
        <authorList>
            <person name="King R."/>
        </authorList>
    </citation>
    <scope>NUCLEOTIDE SEQUENCE</scope>
</reference>
<dbReference type="Proteomes" id="UP001152799">
    <property type="component" value="Chromosome 5"/>
</dbReference>
<dbReference type="OrthoDB" id="10069532at2759"/>
<accession>A0A9N9QQM1</accession>
<organism evidence="1 2">
    <name type="scientific">Ceutorhynchus assimilis</name>
    <name type="common">cabbage seed weevil</name>
    <dbReference type="NCBI Taxonomy" id="467358"/>
    <lineage>
        <taxon>Eukaryota</taxon>
        <taxon>Metazoa</taxon>
        <taxon>Ecdysozoa</taxon>
        <taxon>Arthropoda</taxon>
        <taxon>Hexapoda</taxon>
        <taxon>Insecta</taxon>
        <taxon>Pterygota</taxon>
        <taxon>Neoptera</taxon>
        <taxon>Endopterygota</taxon>
        <taxon>Coleoptera</taxon>
        <taxon>Polyphaga</taxon>
        <taxon>Cucujiformia</taxon>
        <taxon>Curculionidae</taxon>
        <taxon>Ceutorhynchinae</taxon>
        <taxon>Ceutorhynchus</taxon>
    </lineage>
</organism>
<evidence type="ECO:0000313" key="1">
    <source>
        <dbReference type="EMBL" id="CAG9768598.1"/>
    </source>
</evidence>
<sequence length="377" mass="43747">MFAVIEFKEADGGGLSLVNSQWLTPRKQEVFWPPIKNSSNFSKVLRRVEQDIDPDKWKLFGVEKVFYETEDFDKAKEKLRQAEVTSDLHTDLDEDPEEKRRLKRKIIKKKVFSDTDDDENENDCSPPKKLTTKKKLDLNLPRPPRIQLKLNNNYYTQKTGKNGLERNKSLNDDWGTLVYNVHVLCHLSEEVELFGPLETISAFPFESFLGEIKKTVKSPNKPLEQLYCRLTEANNISLGNNLDVSRKLEMEHFCGPLMDARSCVKQYKKLYHNNFVYTTSAYSVANCYCLNTGKNVIKINNIIVDNTNEIFVVGQKFTQYESFYNYPFESKSIDICIVTELHQNMEVFPIDSIISKCMLFPLNTPLNSEWLSLPLIH</sequence>
<dbReference type="PANTHER" id="PTHR33053">
    <property type="entry name" value="PROTEIN, PUTATIVE-RELATED"/>
    <property type="match status" value="1"/>
</dbReference>
<protein>
    <submittedName>
        <fullName evidence="1">Uncharacterized protein</fullName>
    </submittedName>
</protein>